<dbReference type="InterPro" id="IPR006311">
    <property type="entry name" value="TAT_signal"/>
</dbReference>
<evidence type="ECO:0000256" key="1">
    <source>
        <dbReference type="SAM" id="SignalP"/>
    </source>
</evidence>
<dbReference type="PANTHER" id="PTHR36573">
    <property type="entry name" value="INTERMEMBRANE PHOSPHOLIPID TRANSPORT SYSTEM BINDING PROTEIN MLAC"/>
    <property type="match status" value="1"/>
</dbReference>
<keyword evidence="1" id="KW-0732">Signal</keyword>
<dbReference type="Proteomes" id="UP000184066">
    <property type="component" value="Unassembled WGS sequence"/>
</dbReference>
<evidence type="ECO:0000313" key="2">
    <source>
        <dbReference type="EMBL" id="SHN48888.1"/>
    </source>
</evidence>
<dbReference type="Gene3D" id="3.10.450.710">
    <property type="entry name" value="Tgt2/MlaC"/>
    <property type="match status" value="1"/>
</dbReference>
<gene>
    <name evidence="2" type="ORF">SAMN05216200_10138</name>
</gene>
<dbReference type="STRING" id="1189325.SAMN04488119_102480"/>
<protein>
    <submittedName>
        <fullName evidence="2">Phospholipid transport system substrate-binding protein</fullName>
    </submittedName>
</protein>
<organism evidence="2 3">
    <name type="scientific">Oceanicella actignis</name>
    <dbReference type="NCBI Taxonomy" id="1189325"/>
    <lineage>
        <taxon>Bacteria</taxon>
        <taxon>Pseudomonadati</taxon>
        <taxon>Pseudomonadota</taxon>
        <taxon>Alphaproteobacteria</taxon>
        <taxon>Rhodobacterales</taxon>
        <taxon>Paracoccaceae</taxon>
        <taxon>Oceanicella</taxon>
    </lineage>
</organism>
<feature type="signal peptide" evidence="1">
    <location>
        <begin position="1"/>
        <end position="24"/>
    </location>
</feature>
<feature type="chain" id="PRO_5009928996" evidence="1">
    <location>
        <begin position="25"/>
        <end position="196"/>
    </location>
</feature>
<dbReference type="EMBL" id="FRDL01000001">
    <property type="protein sequence ID" value="SHN48888.1"/>
    <property type="molecule type" value="Genomic_DNA"/>
</dbReference>
<dbReference type="RefSeq" id="WP_072745658.1">
    <property type="nucleotide sequence ID" value="NZ_FOHL01000002.1"/>
</dbReference>
<accession>A0A1M7RS22</accession>
<proteinExistence type="predicted"/>
<dbReference type="InterPro" id="IPR042245">
    <property type="entry name" value="Tgt2/MlaC_sf"/>
</dbReference>
<sequence>MIKIGRRGFLALSGALLLARPAAALDVGAARGFVADVVGRIQALVDSGRPPAEQAAEFRRILAEVADVEAIARFVAGRPWREMSDAQRAAFREAFLDYVSRLYANIMADYKGERIEIVDARDFGKKGVLVVGRILRPAGDGSQVEFLVSDRGGDGLKVVDMVVEGVSMLQTQRQELAAMLEKRGGDVDRLIADLRG</sequence>
<dbReference type="PANTHER" id="PTHR36573:SF1">
    <property type="entry name" value="INTERMEMBRANE PHOSPHOLIPID TRANSPORT SYSTEM BINDING PROTEIN MLAC"/>
    <property type="match status" value="1"/>
</dbReference>
<name>A0A1M7RS22_9RHOB</name>
<dbReference type="InterPro" id="IPR008869">
    <property type="entry name" value="MlaC/ttg2D"/>
</dbReference>
<dbReference type="OrthoDB" id="7839352at2"/>
<evidence type="ECO:0000313" key="3">
    <source>
        <dbReference type="Proteomes" id="UP000184066"/>
    </source>
</evidence>
<reference evidence="2 3" key="1">
    <citation type="submission" date="2016-12" db="EMBL/GenBank/DDBJ databases">
        <authorList>
            <person name="Song W.-J."/>
            <person name="Kurnit D.M."/>
        </authorList>
    </citation>
    <scope>NUCLEOTIDE SEQUENCE [LARGE SCALE GENOMIC DNA]</scope>
    <source>
        <strain evidence="2 3">CGMCC 1.10808</strain>
    </source>
</reference>
<dbReference type="Pfam" id="PF05494">
    <property type="entry name" value="MlaC"/>
    <property type="match status" value="1"/>
</dbReference>
<dbReference type="PROSITE" id="PS51318">
    <property type="entry name" value="TAT"/>
    <property type="match status" value="1"/>
</dbReference>
<keyword evidence="3" id="KW-1185">Reference proteome</keyword>
<dbReference type="AlphaFoldDB" id="A0A1M7RS22"/>